<accession>A0A9D1JDT4</accession>
<reference evidence="2" key="2">
    <citation type="journal article" date="2021" name="PeerJ">
        <title>Extensive microbial diversity within the chicken gut microbiome revealed by metagenomics and culture.</title>
        <authorList>
            <person name="Gilroy R."/>
            <person name="Ravi A."/>
            <person name="Getino M."/>
            <person name="Pursley I."/>
            <person name="Horton D.L."/>
            <person name="Alikhan N.F."/>
            <person name="Baker D."/>
            <person name="Gharbi K."/>
            <person name="Hall N."/>
            <person name="Watson M."/>
            <person name="Adriaenssens E.M."/>
            <person name="Foster-Nyarko E."/>
            <person name="Jarju S."/>
            <person name="Secka A."/>
            <person name="Antonio M."/>
            <person name="Oren A."/>
            <person name="Chaudhuri R.R."/>
            <person name="La Ragione R."/>
            <person name="Hildebrand F."/>
            <person name="Pallen M.J."/>
        </authorList>
    </citation>
    <scope>NUCLEOTIDE SEQUENCE</scope>
    <source>
        <strain evidence="2">ChiW13-3771</strain>
    </source>
</reference>
<dbReference type="EMBL" id="DVHN01000146">
    <property type="protein sequence ID" value="HIR89477.1"/>
    <property type="molecule type" value="Genomic_DNA"/>
</dbReference>
<dbReference type="SUPFAM" id="SSF54001">
    <property type="entry name" value="Cysteine proteinases"/>
    <property type="match status" value="1"/>
</dbReference>
<dbReference type="Gene3D" id="3.10.620.30">
    <property type="match status" value="1"/>
</dbReference>
<comment type="caution">
    <text evidence="2">The sequence shown here is derived from an EMBL/GenBank/DDBJ whole genome shotgun (WGS) entry which is preliminary data.</text>
</comment>
<reference evidence="2" key="1">
    <citation type="submission" date="2020-10" db="EMBL/GenBank/DDBJ databases">
        <authorList>
            <person name="Gilroy R."/>
        </authorList>
    </citation>
    <scope>NUCLEOTIDE SEQUENCE</scope>
    <source>
        <strain evidence="2">ChiW13-3771</strain>
    </source>
</reference>
<evidence type="ECO:0000259" key="1">
    <source>
        <dbReference type="SMART" id="SM00460"/>
    </source>
</evidence>
<organism evidence="2 3">
    <name type="scientific">Candidatus Fimimorpha faecalis</name>
    <dbReference type="NCBI Taxonomy" id="2840824"/>
    <lineage>
        <taxon>Bacteria</taxon>
        <taxon>Bacillati</taxon>
        <taxon>Bacillota</taxon>
        <taxon>Clostridia</taxon>
        <taxon>Eubacteriales</taxon>
        <taxon>Candidatus Fimimorpha</taxon>
    </lineage>
</organism>
<evidence type="ECO:0000313" key="2">
    <source>
        <dbReference type="EMBL" id="HIR89477.1"/>
    </source>
</evidence>
<dbReference type="InterPro" id="IPR038765">
    <property type="entry name" value="Papain-like_cys_pep_sf"/>
</dbReference>
<sequence length="261" mass="30041">MENLNFRYYLKIEFSEPVKNHRFTVKCIPQSDERQFIEEKSIQIFPNESLCEGNDSFGNCCIFGNADLPHQLFEVEVSGHAKVGLASYTKARPNYQISIFRYQTEYTKPGNQLNQFFSEIDFDRCDTNLEKSKKIMQNVYKKFSYKKSITNISTTAEQALELGQGVCQDYSHIMIALCRMANIPARYVVGMLVGEGLSHAWVEIEDNGYWYGLDPTNMLIVNDHHIKISHGRDYKDCTINQGLFIGNAVQQQTISVRVDRT</sequence>
<dbReference type="PANTHER" id="PTHR33490:SF6">
    <property type="entry name" value="SLL1049 PROTEIN"/>
    <property type="match status" value="1"/>
</dbReference>
<dbReference type="Pfam" id="PF08379">
    <property type="entry name" value="Bact_transglu_N"/>
    <property type="match status" value="1"/>
</dbReference>
<protein>
    <submittedName>
        <fullName evidence="2">Transglutaminase family protein</fullName>
    </submittedName>
</protein>
<proteinExistence type="predicted"/>
<feature type="domain" description="Transglutaminase-like" evidence="1">
    <location>
        <begin position="159"/>
        <end position="217"/>
    </location>
</feature>
<dbReference type="InterPro" id="IPR013589">
    <property type="entry name" value="Bac_transglu_N"/>
</dbReference>
<evidence type="ECO:0000313" key="3">
    <source>
        <dbReference type="Proteomes" id="UP000824201"/>
    </source>
</evidence>
<dbReference type="AlphaFoldDB" id="A0A9D1JDT4"/>
<dbReference type="Proteomes" id="UP000824201">
    <property type="component" value="Unassembled WGS sequence"/>
</dbReference>
<gene>
    <name evidence="2" type="ORF">IAC96_11055</name>
</gene>
<name>A0A9D1JDT4_9FIRM</name>
<dbReference type="SMART" id="SM00460">
    <property type="entry name" value="TGc"/>
    <property type="match status" value="1"/>
</dbReference>
<dbReference type="PANTHER" id="PTHR33490">
    <property type="entry name" value="BLR5614 PROTEIN-RELATED"/>
    <property type="match status" value="1"/>
</dbReference>
<dbReference type="Pfam" id="PF01841">
    <property type="entry name" value="Transglut_core"/>
    <property type="match status" value="1"/>
</dbReference>
<dbReference type="InterPro" id="IPR002931">
    <property type="entry name" value="Transglutaminase-like"/>
</dbReference>